<dbReference type="InterPro" id="IPR029052">
    <property type="entry name" value="Metallo-depent_PP-like"/>
</dbReference>
<sequence>MLVLVIGDLHIPDRAIEIPAKFRKLLVPGKIEKVLCLGNITDRETLHYLQSLSREFLAVKGEFDDPVIYQHVKTEDSNGFRQQQQQSLQDIGVGSLSGSTSIGGGFAAVSGANSNGVPGGVPKSSAAYMSNAPDGASLNTYASVSSGGSNDGLAVKVVQKPATTAKTTVMSVSLPLSRVVTLGELRIGFNSGHTIVPNSDPDALLIAARQLDVDIFIWGGTHRVEAYKLEGKFFVNPGSATGAFYTGWPDPEEEDDEEEDEEGEREGEREEEDNKEEEKEEKDEGKEDDDKAKEGEEEGKSNDEKKSKDGEEKQSVKVVEPKDPIPSFCLLDIQGTVCIVYIYRYIDGEVKVDKINYRRDE</sequence>
<evidence type="ECO:0000313" key="6">
    <source>
        <dbReference type="EMBL" id="VVT47079.1"/>
    </source>
</evidence>
<dbReference type="RefSeq" id="XP_031852144.1">
    <property type="nucleotide sequence ID" value="XM_031996253.1"/>
</dbReference>
<evidence type="ECO:0000256" key="3">
    <source>
        <dbReference type="RuleBase" id="RU362040"/>
    </source>
</evidence>
<reference evidence="6 7" key="1">
    <citation type="submission" date="2019-09" db="EMBL/GenBank/DDBJ databases">
        <authorList>
            <person name="Brejova B."/>
        </authorList>
    </citation>
    <scope>NUCLEOTIDE SEQUENCE [LARGE SCALE GENOMIC DNA]</scope>
</reference>
<gene>
    <name evidence="6" type="ORF">SAPINGB_P001532</name>
</gene>
<accession>A0A5E8B686</accession>
<evidence type="ECO:0000256" key="2">
    <source>
        <dbReference type="ARBA" id="ARBA00017767"/>
    </source>
</evidence>
<dbReference type="NCBIfam" id="TIGR00040">
    <property type="entry name" value="yfcE"/>
    <property type="match status" value="1"/>
</dbReference>
<dbReference type="InterPro" id="IPR000979">
    <property type="entry name" value="Phosphodiesterase_MJ0936/Vps29"/>
</dbReference>
<feature type="region of interest" description="Disordered" evidence="4">
    <location>
        <begin position="243"/>
        <end position="319"/>
    </location>
</feature>
<dbReference type="SUPFAM" id="SSF56300">
    <property type="entry name" value="Metallo-dependent phosphatases"/>
    <property type="match status" value="1"/>
</dbReference>
<protein>
    <recommendedName>
        <fullName evidence="2 3">Vacuolar protein sorting-associated protein 29</fullName>
    </recommendedName>
</protein>
<dbReference type="Pfam" id="PF12850">
    <property type="entry name" value="Metallophos_2"/>
    <property type="match status" value="1"/>
</dbReference>
<dbReference type="PANTHER" id="PTHR11124">
    <property type="entry name" value="VACUOLAR SORTING PROTEIN VPS29"/>
    <property type="match status" value="1"/>
</dbReference>
<feature type="compositionally biased region" description="Acidic residues" evidence="4">
    <location>
        <begin position="250"/>
        <end position="281"/>
    </location>
</feature>
<organism evidence="6 7">
    <name type="scientific">Magnusiomyces paraingens</name>
    <dbReference type="NCBI Taxonomy" id="2606893"/>
    <lineage>
        <taxon>Eukaryota</taxon>
        <taxon>Fungi</taxon>
        <taxon>Dikarya</taxon>
        <taxon>Ascomycota</taxon>
        <taxon>Saccharomycotina</taxon>
        <taxon>Dipodascomycetes</taxon>
        <taxon>Dipodascales</taxon>
        <taxon>Dipodascaceae</taxon>
        <taxon>Magnusiomyces</taxon>
    </lineage>
</organism>
<evidence type="ECO:0000313" key="7">
    <source>
        <dbReference type="Proteomes" id="UP000398389"/>
    </source>
</evidence>
<feature type="domain" description="Calcineurin-like phosphoesterase" evidence="5">
    <location>
        <begin position="1"/>
        <end position="243"/>
    </location>
</feature>
<dbReference type="EMBL" id="CABVLU010000001">
    <property type="protein sequence ID" value="VVT47079.1"/>
    <property type="molecule type" value="Genomic_DNA"/>
</dbReference>
<dbReference type="Gene3D" id="3.60.21.10">
    <property type="match status" value="3"/>
</dbReference>
<name>A0A5E8B686_9ASCO</name>
<evidence type="ECO:0000259" key="5">
    <source>
        <dbReference type="Pfam" id="PF12850"/>
    </source>
</evidence>
<evidence type="ECO:0000256" key="4">
    <source>
        <dbReference type="SAM" id="MobiDB-lite"/>
    </source>
</evidence>
<dbReference type="InterPro" id="IPR024654">
    <property type="entry name" value="Calcineurin-like_PHP_lpxH"/>
</dbReference>
<dbReference type="AlphaFoldDB" id="A0A5E8B686"/>
<feature type="compositionally biased region" description="Basic and acidic residues" evidence="4">
    <location>
        <begin position="282"/>
        <end position="319"/>
    </location>
</feature>
<dbReference type="GeneID" id="43580353"/>
<proteinExistence type="inferred from homology"/>
<dbReference type="Proteomes" id="UP000398389">
    <property type="component" value="Unassembled WGS sequence"/>
</dbReference>
<keyword evidence="7" id="KW-1185">Reference proteome</keyword>
<evidence type="ECO:0000256" key="1">
    <source>
        <dbReference type="ARBA" id="ARBA00005945"/>
    </source>
</evidence>
<comment type="similarity">
    <text evidence="1 3">Belongs to the VPS29 family.</text>
</comment>
<dbReference type="OrthoDB" id="10258130at2759"/>